<proteinExistence type="predicted"/>
<feature type="signal peptide" evidence="1">
    <location>
        <begin position="1"/>
        <end position="24"/>
    </location>
</feature>
<organism evidence="2 3">
    <name type="scientific">Engelhardtia mirabilis</name>
    <dbReference type="NCBI Taxonomy" id="2528011"/>
    <lineage>
        <taxon>Bacteria</taxon>
        <taxon>Pseudomonadati</taxon>
        <taxon>Planctomycetota</taxon>
        <taxon>Planctomycetia</taxon>
        <taxon>Planctomycetia incertae sedis</taxon>
        <taxon>Engelhardtia</taxon>
    </lineage>
</organism>
<sequence length="463" mass="48663" precursor="true">MHYSLPTCAIPTFMLGMSLVPASASQSCTELSVYVVDGYSGAPISNALIHDLTTDDLVTTGPNGLGVLTAGMGAASAHVFEVVAAGYPPHFRKVELVAVHGPTPCIDAVDPGVVLRVCPESMYVSPFIGPSGGVFRFSHDTGQTTDGAPFLQNVAVEVAPGTWTARYRLGVTPVAHSATVNVFLPSHPLTSNEDVSYQESLAGLRMVLLDEDGFAVDIGGLPQAIRVSLGSARVDEPFTGQGDLEALSFDLGALAWDNAAIQSLDYSQAGDQVVVEVDRVRGFQVFPVGPSVGLVPEPGASTDLSIGDPFGDHYFCEWKLLSIDPKPCGTGTAPAIDSATYLCDPCGTLDGTMQFDNEVTYSVTVDSAAQHSFSATATQKVLELGFEASTKVGTKTTFTKRMRVTKSAGAQHPGMCGQKNLYPIETDYIYELICSGGVTGSEKVTVTTGSCWSYADMLPCGSE</sequence>
<name>A0A518BIQ5_9BACT</name>
<keyword evidence="1" id="KW-0732">Signal</keyword>
<evidence type="ECO:0000313" key="2">
    <source>
        <dbReference type="EMBL" id="QDU66860.1"/>
    </source>
</evidence>
<feature type="chain" id="PRO_5021970175" evidence="1">
    <location>
        <begin position="25"/>
        <end position="463"/>
    </location>
</feature>
<dbReference type="RefSeq" id="WP_145064662.1">
    <property type="nucleotide sequence ID" value="NZ_CP036287.1"/>
</dbReference>
<dbReference type="KEGG" id="pbap:Pla133_19360"/>
<dbReference type="AlphaFoldDB" id="A0A518BIQ5"/>
<protein>
    <submittedName>
        <fullName evidence="2">Uncharacterized protein</fullName>
    </submittedName>
</protein>
<reference evidence="2 3" key="1">
    <citation type="submission" date="2019-02" db="EMBL/GenBank/DDBJ databases">
        <title>Deep-cultivation of Planctomycetes and their phenomic and genomic characterization uncovers novel biology.</title>
        <authorList>
            <person name="Wiegand S."/>
            <person name="Jogler M."/>
            <person name="Boedeker C."/>
            <person name="Pinto D."/>
            <person name="Vollmers J."/>
            <person name="Rivas-Marin E."/>
            <person name="Kohn T."/>
            <person name="Peeters S.H."/>
            <person name="Heuer A."/>
            <person name="Rast P."/>
            <person name="Oberbeckmann S."/>
            <person name="Bunk B."/>
            <person name="Jeske O."/>
            <person name="Meyerdierks A."/>
            <person name="Storesund J.E."/>
            <person name="Kallscheuer N."/>
            <person name="Luecker S."/>
            <person name="Lage O.M."/>
            <person name="Pohl T."/>
            <person name="Merkel B.J."/>
            <person name="Hornburger P."/>
            <person name="Mueller R.-W."/>
            <person name="Bruemmer F."/>
            <person name="Labrenz M."/>
            <person name="Spormann A.M."/>
            <person name="Op den Camp H."/>
            <person name="Overmann J."/>
            <person name="Amann R."/>
            <person name="Jetten M.S.M."/>
            <person name="Mascher T."/>
            <person name="Medema M.H."/>
            <person name="Devos D.P."/>
            <person name="Kaster A.-K."/>
            <person name="Ovreas L."/>
            <person name="Rohde M."/>
            <person name="Galperin M.Y."/>
            <person name="Jogler C."/>
        </authorList>
    </citation>
    <scope>NUCLEOTIDE SEQUENCE [LARGE SCALE GENOMIC DNA]</scope>
    <source>
        <strain evidence="2 3">Pla133</strain>
    </source>
</reference>
<evidence type="ECO:0000256" key="1">
    <source>
        <dbReference type="SAM" id="SignalP"/>
    </source>
</evidence>
<keyword evidence="3" id="KW-1185">Reference proteome</keyword>
<evidence type="ECO:0000313" key="3">
    <source>
        <dbReference type="Proteomes" id="UP000316921"/>
    </source>
</evidence>
<dbReference type="Proteomes" id="UP000316921">
    <property type="component" value="Chromosome"/>
</dbReference>
<dbReference type="EMBL" id="CP036287">
    <property type="protein sequence ID" value="QDU66860.1"/>
    <property type="molecule type" value="Genomic_DNA"/>
</dbReference>
<accession>A0A518BIQ5</accession>
<gene>
    <name evidence="2" type="ORF">Pla133_19360</name>
</gene>